<dbReference type="AlphaFoldDB" id="A0A7J2U187"/>
<sequence>MRDPSNAKNTSRDTIIELNVAITKVISLKLDMETLNEVEQLCRKFNYKSRSEFIRDAIQFYIKALKHFNNREKIVKILDQMT</sequence>
<dbReference type="GO" id="GO:0006355">
    <property type="term" value="P:regulation of DNA-templated transcription"/>
    <property type="evidence" value="ECO:0007669"/>
    <property type="project" value="InterPro"/>
</dbReference>
<dbReference type="InterPro" id="IPR002145">
    <property type="entry name" value="CopG"/>
</dbReference>
<protein>
    <submittedName>
        <fullName evidence="2">Ribbon-helix-helix protein, CopG family</fullName>
    </submittedName>
</protein>
<evidence type="ECO:0000313" key="2">
    <source>
        <dbReference type="EMBL" id="HEM66598.1"/>
    </source>
</evidence>
<gene>
    <name evidence="2" type="ORF">ENO26_03355</name>
</gene>
<proteinExistence type="predicted"/>
<dbReference type="EMBL" id="DSEU01000021">
    <property type="protein sequence ID" value="HEM66598.1"/>
    <property type="molecule type" value="Genomic_DNA"/>
</dbReference>
<dbReference type="CDD" id="cd22231">
    <property type="entry name" value="RHH_NikR_HicB-like"/>
    <property type="match status" value="1"/>
</dbReference>
<comment type="caution">
    <text evidence="2">The sequence shown here is derived from an EMBL/GenBank/DDBJ whole genome shotgun (WGS) entry which is preliminary data.</text>
</comment>
<dbReference type="InterPro" id="IPR013321">
    <property type="entry name" value="Arc_rbn_hlx_hlx"/>
</dbReference>
<reference evidence="2" key="1">
    <citation type="journal article" date="2020" name="mSystems">
        <title>Genome- and Community-Level Interaction Insights into Carbon Utilization and Element Cycling Functions of Hydrothermarchaeota in Hydrothermal Sediment.</title>
        <authorList>
            <person name="Zhou Z."/>
            <person name="Liu Y."/>
            <person name="Xu W."/>
            <person name="Pan J."/>
            <person name="Luo Z.H."/>
            <person name="Li M."/>
        </authorList>
    </citation>
    <scope>NUCLEOTIDE SEQUENCE [LARGE SCALE GENOMIC DNA]</scope>
    <source>
        <strain evidence="2">SpSt-125</strain>
    </source>
</reference>
<organism evidence="2">
    <name type="scientific">Ignisphaera aggregans</name>
    <dbReference type="NCBI Taxonomy" id="334771"/>
    <lineage>
        <taxon>Archaea</taxon>
        <taxon>Thermoproteota</taxon>
        <taxon>Thermoprotei</taxon>
        <taxon>Desulfurococcales</taxon>
        <taxon>Desulfurococcaceae</taxon>
        <taxon>Ignisphaera</taxon>
    </lineage>
</organism>
<dbReference type="Pfam" id="PF01402">
    <property type="entry name" value="RHH_1"/>
    <property type="match status" value="1"/>
</dbReference>
<dbReference type="Gene3D" id="1.10.1220.10">
    <property type="entry name" value="Met repressor-like"/>
    <property type="match status" value="1"/>
</dbReference>
<evidence type="ECO:0000259" key="1">
    <source>
        <dbReference type="Pfam" id="PF01402"/>
    </source>
</evidence>
<dbReference type="InterPro" id="IPR010985">
    <property type="entry name" value="Ribbon_hlx_hlx"/>
</dbReference>
<name>A0A7J2U187_9CREN</name>
<feature type="domain" description="Ribbon-helix-helix protein CopG" evidence="1">
    <location>
        <begin position="24"/>
        <end position="63"/>
    </location>
</feature>
<dbReference type="SUPFAM" id="SSF47598">
    <property type="entry name" value="Ribbon-helix-helix"/>
    <property type="match status" value="1"/>
</dbReference>
<accession>A0A7J2U187</accession>